<dbReference type="AlphaFoldDB" id="A0A4V3JS01"/>
<dbReference type="OrthoDB" id="322960at2"/>
<dbReference type="EMBL" id="RQGD01000009">
    <property type="protein sequence ID" value="TGL62719.1"/>
    <property type="molecule type" value="Genomic_DNA"/>
</dbReference>
<keyword evidence="2" id="KW-1185">Reference proteome</keyword>
<proteinExistence type="predicted"/>
<accession>A0A4V3JS01</accession>
<evidence type="ECO:0000313" key="2">
    <source>
        <dbReference type="Proteomes" id="UP000297693"/>
    </source>
</evidence>
<gene>
    <name evidence="1" type="ORF">EHQ58_02310</name>
</gene>
<evidence type="ECO:0000313" key="1">
    <source>
        <dbReference type="EMBL" id="TGL62719.1"/>
    </source>
</evidence>
<sequence length="478" mass="56205">MSSPCFGLTLEEIWTLLQRSKEEYQLKDKSPTSPNFIFGFEGPQTVTKEAVSHEVFQFCFKYLEKYHPTYTSVRHRNHIRQSLNDFYGEQTFQNLLGKTSITCHSNLLDENGFIKIDFYSDRKIFIPYKWDYTNKEGLLYLSEEAEQRNGRVDSVTLYANANCKKEVRKDRNGYGGIDEWWLFDRCNLVRIEYDENENGFKERTCLYDGGKLLSCNGVGEVEEKNARLALALGDTDSALLHFTKANAEIKKEFDKPSFKSCIFLQEMISLEFQKKDFSSFARDLDEFLSIPQCEKSSLDILIYKGYYLLYLSKNYKEAKHIYRKASEEYFKANGEENPELILNLSFAEYSDKDPLSCIASLERLRERRMLHFARFYFFYYRASCNQMLFKYEESIEDFKKALVKSTSDEYHPLIQFKIANAYFHLDKKSEGTPLLIQALQKNLNLISLIQNDPLYSDFFDSTTGKQFVSKYYLNQKQK</sequence>
<organism evidence="1 2">
    <name type="scientific">Leptospira ognonensis</name>
    <dbReference type="NCBI Taxonomy" id="2484945"/>
    <lineage>
        <taxon>Bacteria</taxon>
        <taxon>Pseudomonadati</taxon>
        <taxon>Spirochaetota</taxon>
        <taxon>Spirochaetia</taxon>
        <taxon>Leptospirales</taxon>
        <taxon>Leptospiraceae</taxon>
        <taxon>Leptospira</taxon>
    </lineage>
</organism>
<dbReference type="Gene3D" id="1.25.40.10">
    <property type="entry name" value="Tetratricopeptide repeat domain"/>
    <property type="match status" value="1"/>
</dbReference>
<reference evidence="1" key="1">
    <citation type="journal article" date="2019" name="PLoS Negl. Trop. Dis.">
        <title>Revisiting the worldwide diversity of Leptospira species in the environment.</title>
        <authorList>
            <person name="Vincent A.T."/>
            <person name="Schiettekatte O."/>
            <person name="Bourhy P."/>
            <person name="Veyrier F.J."/>
            <person name="Picardeau M."/>
        </authorList>
    </citation>
    <scope>NUCLEOTIDE SEQUENCE [LARGE SCALE GENOMIC DNA]</scope>
    <source>
        <strain evidence="1">201702476</strain>
    </source>
</reference>
<dbReference type="Proteomes" id="UP000297693">
    <property type="component" value="Unassembled WGS sequence"/>
</dbReference>
<dbReference type="RefSeq" id="WP_135621725.1">
    <property type="nucleotide sequence ID" value="NZ_RQGD01000009.1"/>
</dbReference>
<dbReference type="InterPro" id="IPR011990">
    <property type="entry name" value="TPR-like_helical_dom_sf"/>
</dbReference>
<dbReference type="SUPFAM" id="SSF48452">
    <property type="entry name" value="TPR-like"/>
    <property type="match status" value="1"/>
</dbReference>
<protein>
    <submittedName>
        <fullName evidence="1">Tetratricopeptide repeat protein</fullName>
    </submittedName>
</protein>
<name>A0A4V3JS01_9LEPT</name>
<comment type="caution">
    <text evidence="1">The sequence shown here is derived from an EMBL/GenBank/DDBJ whole genome shotgun (WGS) entry which is preliminary data.</text>
</comment>